<dbReference type="SUPFAM" id="SSF142921">
    <property type="entry name" value="WGR domain-like"/>
    <property type="match status" value="1"/>
</dbReference>
<dbReference type="InterPro" id="IPR049809">
    <property type="entry name" value="YehF/YfeS-like_WGR"/>
</dbReference>
<dbReference type="SMART" id="SM00773">
    <property type="entry name" value="WGR"/>
    <property type="match status" value="1"/>
</dbReference>
<sequence>MRWTHAPVPGNRPLMAINPHQCSLRRVDPARNMARYYTLSVEPTLFGDAALVRQWGRIGTRGQFKINLFDNTGSAEAALLRLRKIKERRGYR</sequence>
<keyword evidence="2" id="KW-0238">DNA-binding</keyword>
<evidence type="ECO:0000313" key="2">
    <source>
        <dbReference type="EMBL" id="SEC15770.1"/>
    </source>
</evidence>
<dbReference type="EMBL" id="FNSL01000002">
    <property type="protein sequence ID" value="SEC15770.1"/>
    <property type="molecule type" value="Genomic_DNA"/>
</dbReference>
<keyword evidence="3" id="KW-1185">Reference proteome</keyword>
<dbReference type="InterPro" id="IPR008893">
    <property type="entry name" value="WGR_domain"/>
</dbReference>
<proteinExistence type="predicted"/>
<organism evidence="2 3">
    <name type="scientific">Nitratireductor aquibiodomus</name>
    <dbReference type="NCBI Taxonomy" id="204799"/>
    <lineage>
        <taxon>Bacteria</taxon>
        <taxon>Pseudomonadati</taxon>
        <taxon>Pseudomonadota</taxon>
        <taxon>Alphaproteobacteria</taxon>
        <taxon>Hyphomicrobiales</taxon>
        <taxon>Phyllobacteriaceae</taxon>
        <taxon>Nitratireductor</taxon>
    </lineage>
</organism>
<dbReference type="GO" id="GO:0003677">
    <property type="term" value="F:DNA binding"/>
    <property type="evidence" value="ECO:0007669"/>
    <property type="project" value="UniProtKB-KW"/>
</dbReference>
<evidence type="ECO:0000259" key="1">
    <source>
        <dbReference type="PROSITE" id="PS51977"/>
    </source>
</evidence>
<protein>
    <submittedName>
        <fullName evidence="2">WGR domain-containing protein, predicted DNA-binding domain in MolR</fullName>
    </submittedName>
</protein>
<dbReference type="CDD" id="cd07996">
    <property type="entry name" value="WGR_MMR_like"/>
    <property type="match status" value="1"/>
</dbReference>
<reference evidence="3" key="1">
    <citation type="submission" date="2016-10" db="EMBL/GenBank/DDBJ databases">
        <authorList>
            <person name="Varghese N."/>
            <person name="Submissions S."/>
        </authorList>
    </citation>
    <scope>NUCLEOTIDE SEQUENCE [LARGE SCALE GENOMIC DNA]</scope>
    <source>
        <strain evidence="3">ES.061</strain>
    </source>
</reference>
<dbReference type="PROSITE" id="PS51977">
    <property type="entry name" value="WGR"/>
    <property type="match status" value="1"/>
</dbReference>
<dbReference type="Gene3D" id="2.20.140.10">
    <property type="entry name" value="WGR domain"/>
    <property type="match status" value="1"/>
</dbReference>
<gene>
    <name evidence="2" type="ORF">SAMN05216452_3974</name>
</gene>
<feature type="domain" description="WGR" evidence="1">
    <location>
        <begin position="3"/>
        <end position="92"/>
    </location>
</feature>
<dbReference type="AlphaFoldDB" id="A0A1H4Q884"/>
<dbReference type="Proteomes" id="UP000199064">
    <property type="component" value="Unassembled WGS sequence"/>
</dbReference>
<evidence type="ECO:0000313" key="3">
    <source>
        <dbReference type="Proteomes" id="UP000199064"/>
    </source>
</evidence>
<name>A0A1H4Q884_9HYPH</name>
<accession>A0A1H4Q884</accession>
<dbReference type="InterPro" id="IPR036930">
    <property type="entry name" value="WGR_dom_sf"/>
</dbReference>
<dbReference type="Pfam" id="PF05406">
    <property type="entry name" value="WGR"/>
    <property type="match status" value="1"/>
</dbReference>